<dbReference type="OrthoDB" id="9762169at2"/>
<evidence type="ECO:0000256" key="5">
    <source>
        <dbReference type="ARBA" id="ARBA00022777"/>
    </source>
</evidence>
<proteinExistence type="predicted"/>
<evidence type="ECO:0000256" key="8">
    <source>
        <dbReference type="SAM" id="Phobius"/>
    </source>
</evidence>
<dbReference type="EMBL" id="JYFN01000113">
    <property type="protein sequence ID" value="KJE19391.1"/>
    <property type="molecule type" value="Genomic_DNA"/>
</dbReference>
<dbReference type="PROSITE" id="PS00108">
    <property type="entry name" value="PROTEIN_KINASE_ST"/>
    <property type="match status" value="1"/>
</dbReference>
<evidence type="ECO:0000256" key="2">
    <source>
        <dbReference type="ARBA" id="ARBA00022527"/>
    </source>
</evidence>
<dbReference type="RefSeq" id="WP_052681670.1">
    <property type="nucleotide sequence ID" value="NZ_JYFN01000113.1"/>
</dbReference>
<keyword evidence="2" id="KW-0723">Serine/threonine-protein kinase</keyword>
<evidence type="ECO:0000256" key="4">
    <source>
        <dbReference type="ARBA" id="ARBA00022741"/>
    </source>
</evidence>
<name>A0A0D8B5D9_9ACTN</name>
<dbReference type="InterPro" id="IPR011009">
    <property type="entry name" value="Kinase-like_dom_sf"/>
</dbReference>
<evidence type="ECO:0000256" key="6">
    <source>
        <dbReference type="ARBA" id="ARBA00022840"/>
    </source>
</evidence>
<organism evidence="10 11">
    <name type="scientific">Frankia torreyi</name>
    <dbReference type="NCBI Taxonomy" id="1856"/>
    <lineage>
        <taxon>Bacteria</taxon>
        <taxon>Bacillati</taxon>
        <taxon>Actinomycetota</taxon>
        <taxon>Actinomycetes</taxon>
        <taxon>Frankiales</taxon>
        <taxon>Frankiaceae</taxon>
        <taxon>Frankia</taxon>
    </lineage>
</organism>
<feature type="binding site" evidence="7">
    <location>
        <position position="45"/>
    </location>
    <ligand>
        <name>ATP</name>
        <dbReference type="ChEBI" id="CHEBI:30616"/>
    </ligand>
</feature>
<feature type="domain" description="Protein kinase" evidence="9">
    <location>
        <begin position="16"/>
        <end position="275"/>
    </location>
</feature>
<dbReference type="SMART" id="SM00220">
    <property type="entry name" value="S_TKc"/>
    <property type="match status" value="1"/>
</dbReference>
<dbReference type="PATRIC" id="fig|1502723.3.peg.1023"/>
<dbReference type="Gene3D" id="3.30.200.20">
    <property type="entry name" value="Phosphorylase Kinase, domain 1"/>
    <property type="match status" value="1"/>
</dbReference>
<evidence type="ECO:0000313" key="10">
    <source>
        <dbReference type="EMBL" id="KJE19391.1"/>
    </source>
</evidence>
<keyword evidence="8" id="KW-1133">Transmembrane helix</keyword>
<dbReference type="CDD" id="cd14014">
    <property type="entry name" value="STKc_PknB_like"/>
    <property type="match status" value="1"/>
</dbReference>
<evidence type="ECO:0000256" key="1">
    <source>
        <dbReference type="ARBA" id="ARBA00012513"/>
    </source>
</evidence>
<dbReference type="GO" id="GO:0005524">
    <property type="term" value="F:ATP binding"/>
    <property type="evidence" value="ECO:0007669"/>
    <property type="project" value="UniProtKB-UniRule"/>
</dbReference>
<protein>
    <recommendedName>
        <fullName evidence="1">non-specific serine/threonine protein kinase</fullName>
        <ecNumber evidence="1">2.7.11.1</ecNumber>
    </recommendedName>
</protein>
<feature type="transmembrane region" description="Helical" evidence="8">
    <location>
        <begin position="321"/>
        <end position="340"/>
    </location>
</feature>
<dbReference type="Proteomes" id="UP000032545">
    <property type="component" value="Unassembled WGS sequence"/>
</dbReference>
<evidence type="ECO:0000256" key="7">
    <source>
        <dbReference type="PROSITE-ProRule" id="PRU10141"/>
    </source>
</evidence>
<gene>
    <name evidence="10" type="ORF">FF36_06334</name>
</gene>
<evidence type="ECO:0000256" key="3">
    <source>
        <dbReference type="ARBA" id="ARBA00022679"/>
    </source>
</evidence>
<keyword evidence="8" id="KW-0472">Membrane</keyword>
<dbReference type="PROSITE" id="PS00107">
    <property type="entry name" value="PROTEIN_KINASE_ATP"/>
    <property type="match status" value="1"/>
</dbReference>
<dbReference type="Pfam" id="PF00069">
    <property type="entry name" value="Pkinase"/>
    <property type="match status" value="1"/>
</dbReference>
<dbReference type="PANTHER" id="PTHR43289">
    <property type="entry name" value="MITOGEN-ACTIVATED PROTEIN KINASE KINASE KINASE 20-RELATED"/>
    <property type="match status" value="1"/>
</dbReference>
<dbReference type="SUPFAM" id="SSF56112">
    <property type="entry name" value="Protein kinase-like (PK-like)"/>
    <property type="match status" value="1"/>
</dbReference>
<dbReference type="AlphaFoldDB" id="A0A0D8B5D9"/>
<comment type="caution">
    <text evidence="10">The sequence shown here is derived from an EMBL/GenBank/DDBJ whole genome shotgun (WGS) entry which is preliminary data.</text>
</comment>
<dbReference type="GO" id="GO:0004674">
    <property type="term" value="F:protein serine/threonine kinase activity"/>
    <property type="evidence" value="ECO:0007669"/>
    <property type="project" value="UniProtKB-KW"/>
</dbReference>
<dbReference type="PROSITE" id="PS50011">
    <property type="entry name" value="PROTEIN_KINASE_DOM"/>
    <property type="match status" value="1"/>
</dbReference>
<dbReference type="InterPro" id="IPR008271">
    <property type="entry name" value="Ser/Thr_kinase_AS"/>
</dbReference>
<accession>A0A0D8B5D9</accession>
<reference evidence="10 11" key="2">
    <citation type="journal article" date="2016" name="Genome Announc.">
        <title>Permanent Draft Genome Sequences for Two Variants of Frankia sp. Strain CpI1, the First Frankia Strain Isolated from Root Nodules of Comptonia peregrina.</title>
        <authorList>
            <person name="Oshone R."/>
            <person name="Hurst S.G.IV."/>
            <person name="Abebe-Akele F."/>
            <person name="Simpson S."/>
            <person name="Morris K."/>
            <person name="Thomas W.K."/>
            <person name="Tisa L.S."/>
        </authorList>
    </citation>
    <scope>NUCLEOTIDE SEQUENCE [LARGE SCALE GENOMIC DNA]</scope>
    <source>
        <strain evidence="11">CpI1-S</strain>
    </source>
</reference>
<reference evidence="11" key="1">
    <citation type="submission" date="2015-02" db="EMBL/GenBank/DDBJ databases">
        <title>Draft Genome of Frankia sp. CpI1-S.</title>
        <authorList>
            <person name="Oshone R.T."/>
            <person name="Ngom M."/>
            <person name="Ghodhbane-Gtari F."/>
            <person name="Gtari M."/>
            <person name="Morris K."/>
            <person name="Thomas K."/>
            <person name="Sen A."/>
            <person name="Tisa L.S."/>
        </authorList>
    </citation>
    <scope>NUCLEOTIDE SEQUENCE [LARGE SCALE GENOMIC DNA]</scope>
    <source>
        <strain evidence="11">CpI1-S</strain>
    </source>
</reference>
<dbReference type="Gene3D" id="1.10.510.10">
    <property type="entry name" value="Transferase(Phosphotransferase) domain 1"/>
    <property type="match status" value="1"/>
</dbReference>
<evidence type="ECO:0000313" key="11">
    <source>
        <dbReference type="Proteomes" id="UP000032545"/>
    </source>
</evidence>
<keyword evidence="3" id="KW-0808">Transferase</keyword>
<dbReference type="EC" id="2.7.11.1" evidence="1"/>
<evidence type="ECO:0000259" key="9">
    <source>
        <dbReference type="PROSITE" id="PS50011"/>
    </source>
</evidence>
<keyword evidence="8" id="KW-0812">Transmembrane</keyword>
<dbReference type="InterPro" id="IPR000719">
    <property type="entry name" value="Prot_kinase_dom"/>
</dbReference>
<sequence>MSGEEKPGDRIVAGRYRLLDRIGAGAYGTVWRAIDDLLDVSVAVKEVRIRAGESEQASADLVTRVEREARAVAKLREHPNVVTILDVVRDGDLPWIVMEWIPSQSLAEVLYERGALGREETARIGLAVLDALITAHSAGIVHRDVKPANILIGDDDRIVLVDFGVAVLESDPTIITNGLIGTLAYMAPERFQGARALPASDVFSLGATLYFAAEGTSPFARATDAATVAAVLQEDPPSLARTDQLTSTILAMLDKDPRRRISASTARGSLAQAAARSPVDVGAAGVDHGDESTNLIRAAAPAPAPVRVPSVRHGESRSGRAVGLLLILVSLGVAVAPWTAEVFTDLPDWLRVAALFWSVLFGCWAVAFAYLFSQPDFLSIGPDGISYRCAGEDFTLAWEQIRSARVVDDRLEIELADGTPATRYQDRSAPPMPAAGSGLVFCRLTDLRGASAAGIRSTIRSAFGTAG</sequence>
<dbReference type="PANTHER" id="PTHR43289:SF6">
    <property type="entry name" value="SERINE_THREONINE-PROTEIN KINASE NEKL-3"/>
    <property type="match status" value="1"/>
</dbReference>
<keyword evidence="4 7" id="KW-0547">Nucleotide-binding</keyword>
<feature type="transmembrane region" description="Helical" evidence="8">
    <location>
        <begin position="352"/>
        <end position="372"/>
    </location>
</feature>
<keyword evidence="11" id="KW-1185">Reference proteome</keyword>
<keyword evidence="5 10" id="KW-0418">Kinase</keyword>
<dbReference type="InterPro" id="IPR017441">
    <property type="entry name" value="Protein_kinase_ATP_BS"/>
</dbReference>
<keyword evidence="6 7" id="KW-0067">ATP-binding</keyword>